<dbReference type="OrthoDB" id="1850450at2"/>
<dbReference type="RefSeq" id="WP_058964224.1">
    <property type="nucleotide sequence ID" value="NZ_CABKVM010000016.1"/>
</dbReference>
<sequence length="112" mass="12913">MAKLYTLDEKLLTDAPEIRVKDKLYPVDNRQKTVRKLMQINTDQMDGSQVSEQMDQTLKLALGEAAFAEIDKMDLPFPAYQKLFELVMAAMTGEEEQEMEQRFQQAKHSARA</sequence>
<accession>A0A4R1R8R2</accession>
<gene>
    <name evidence="1" type="ORF">EDD77_101218</name>
</gene>
<evidence type="ECO:0000313" key="1">
    <source>
        <dbReference type="EMBL" id="TCL61762.1"/>
    </source>
</evidence>
<evidence type="ECO:0000313" key="2">
    <source>
        <dbReference type="Proteomes" id="UP000295184"/>
    </source>
</evidence>
<dbReference type="Proteomes" id="UP000295184">
    <property type="component" value="Unassembled WGS sequence"/>
</dbReference>
<comment type="caution">
    <text evidence="1">The sequence shown here is derived from an EMBL/GenBank/DDBJ whole genome shotgun (WGS) entry which is preliminary data.</text>
</comment>
<dbReference type="STRING" id="1650663.GCA_001486665_01825"/>
<organism evidence="1 2">
    <name type="scientific">Allofournierella massiliensis</name>
    <dbReference type="NCBI Taxonomy" id="1650663"/>
    <lineage>
        <taxon>Bacteria</taxon>
        <taxon>Bacillati</taxon>
        <taxon>Bacillota</taxon>
        <taxon>Clostridia</taxon>
        <taxon>Eubacteriales</taxon>
        <taxon>Oscillospiraceae</taxon>
        <taxon>Allofournierella</taxon>
    </lineage>
</organism>
<proteinExistence type="predicted"/>
<dbReference type="GeneID" id="97379914"/>
<reference evidence="1 2" key="1">
    <citation type="submission" date="2019-03" db="EMBL/GenBank/DDBJ databases">
        <title>Genomic Encyclopedia of Type Strains, Phase IV (KMG-IV): sequencing the most valuable type-strain genomes for metagenomic binning, comparative biology and taxonomic classification.</title>
        <authorList>
            <person name="Goeker M."/>
        </authorList>
    </citation>
    <scope>NUCLEOTIDE SEQUENCE [LARGE SCALE GENOMIC DNA]</scope>
    <source>
        <strain evidence="1 2">DSM 100451</strain>
    </source>
</reference>
<dbReference type="EMBL" id="SLUM01000001">
    <property type="protein sequence ID" value="TCL61762.1"/>
    <property type="molecule type" value="Genomic_DNA"/>
</dbReference>
<name>A0A4R1R8R2_9FIRM</name>
<dbReference type="AlphaFoldDB" id="A0A4R1R8R2"/>
<protein>
    <submittedName>
        <fullName evidence="1">Uncharacterized protein</fullName>
    </submittedName>
</protein>